<sequence length="105" mass="11466">MALRTSAPPVRTCIGCRQRELAAQMVKFVAVRGIDDTAHVVVDERGRLPGRGAWLHRDDACLSLAVRRRTFGAALRDRGVVVNPEDLAEAIGGVAHEDPLRGQDR</sequence>
<dbReference type="Pfam" id="PF04296">
    <property type="entry name" value="YlxR"/>
    <property type="match status" value="1"/>
</dbReference>
<dbReference type="PANTHER" id="PTHR34215:SF1">
    <property type="entry name" value="YLXR DOMAIN-CONTAINING PROTEIN"/>
    <property type="match status" value="1"/>
</dbReference>
<dbReference type="RefSeq" id="WP_084247458.1">
    <property type="nucleotide sequence ID" value="NZ_CP136137.1"/>
</dbReference>
<dbReference type="SUPFAM" id="SSF64376">
    <property type="entry name" value="YlxR-like"/>
    <property type="match status" value="1"/>
</dbReference>
<dbReference type="PANTHER" id="PTHR34215">
    <property type="entry name" value="BLL0784 PROTEIN"/>
    <property type="match status" value="1"/>
</dbReference>
<proteinExistence type="predicted"/>
<gene>
    <name evidence="2" type="ORF">RVF87_20035</name>
</gene>
<dbReference type="Gene3D" id="3.30.1230.10">
    <property type="entry name" value="YlxR-like"/>
    <property type="match status" value="1"/>
</dbReference>
<evidence type="ECO:0000259" key="1">
    <source>
        <dbReference type="Pfam" id="PF04296"/>
    </source>
</evidence>
<dbReference type="EMBL" id="CP136137">
    <property type="protein sequence ID" value="WYY07259.1"/>
    <property type="molecule type" value="Genomic_DNA"/>
</dbReference>
<keyword evidence="3" id="KW-1185">Reference proteome</keyword>
<name>A0ABZ2U3T1_9ACTN</name>
<organism evidence="2 3">
    <name type="scientific">Gordonia hydrophobica</name>
    <dbReference type="NCBI Taxonomy" id="40516"/>
    <lineage>
        <taxon>Bacteria</taxon>
        <taxon>Bacillati</taxon>
        <taxon>Actinomycetota</taxon>
        <taxon>Actinomycetes</taxon>
        <taxon>Mycobacteriales</taxon>
        <taxon>Gordoniaceae</taxon>
        <taxon>Gordonia</taxon>
    </lineage>
</organism>
<dbReference type="Proteomes" id="UP001479933">
    <property type="component" value="Chromosome"/>
</dbReference>
<dbReference type="InterPro" id="IPR037465">
    <property type="entry name" value="YlxR"/>
</dbReference>
<dbReference type="InterPro" id="IPR035931">
    <property type="entry name" value="YlxR-like_sf"/>
</dbReference>
<dbReference type="InterPro" id="IPR007393">
    <property type="entry name" value="YlxR_dom"/>
</dbReference>
<reference evidence="2 3" key="1">
    <citation type="journal article" date="2023" name="Virus Evol.">
        <title>Computational host range prediction-The good, the bad, and the ugly.</title>
        <authorList>
            <person name="Howell A.A."/>
            <person name="Versoza C.J."/>
            <person name="Pfeifer S.P."/>
        </authorList>
    </citation>
    <scope>NUCLEOTIDE SEQUENCE [LARGE SCALE GENOMIC DNA]</scope>
    <source>
        <strain evidence="2 3">1610/1b</strain>
    </source>
</reference>
<accession>A0ABZ2U3T1</accession>
<evidence type="ECO:0000313" key="2">
    <source>
        <dbReference type="EMBL" id="WYY07259.1"/>
    </source>
</evidence>
<evidence type="ECO:0000313" key="3">
    <source>
        <dbReference type="Proteomes" id="UP001479933"/>
    </source>
</evidence>
<feature type="domain" description="YlxR" evidence="1">
    <location>
        <begin position="11"/>
        <end position="80"/>
    </location>
</feature>
<protein>
    <submittedName>
        <fullName evidence="2">YlxR family protein</fullName>
    </submittedName>
</protein>